<sequence length="1482" mass="164142">MNPSTLTSSHTQRPLLLPSPFHSRRRRFRVSLPRCSSDTASAPPPPPQQQQRPPKDLKGIEVLVDKLSPPARLATSAVIVAGAVAAGYGIGSRFSANRYAALGGAVALGAAGGAAAYALNASAPQVAAVNLHNYVAAFDDPSKLKKEEIDAIASKYGVSKQDEAFKAEICDIYAEFVSSVLPPAGEELKGDEVDRIVGFKNSLGIDDPDAAAMHMEIGRKIFRQRLEVGDREADVEQRRAFQKLIYVSNLVFGDASSFLLPWKRVFKVTDSQIEVAVRDNAQRLYASKLKSVGRDIDEEQLVALREAQRLCRLSDELAENLFREHARKLVEENISVAIGILKSRTRAAPGVSQAVAELDRVLEFNNSLISFKNHPNVDRFARGVGPVSLVGGEYDGDRKIEDLKLLYRAYVSDALSGGRLEDSKLAALNQLRNIFGLGKREAETISLDITSKVYRKRLAQAAADGELEMADSKAAFLQNLCDQLHFDPQKASELHEEIYRQKLQKCVVDGELSEEDVASLLRLRVMLCIPQQTVEAAHSDICGSLFEKVVKEAIASGVDGYDAEIQKAVRKAAHGLRLTREVAMSIASKAVRKIFINYIKRARAAGNRTESAKELKKMIAFNTLVVTKLVEDIKGEPSEISAEEPVKEVEIIQDEDDEWESLETLKKIRPKEDLMEKLGKPGQTEINLKDDLPERDRTDLYKTYLLFCLTGEVTRVPFGAQITTKKDDSEYLLLNQLGGILGLSGNEIVEVHRGLAEQAFRQQAEVILADGQLTKARVEQLSNLQKQVGLPQEYAQKIIKTITTTKMAAAIETAVTQGRLNIKQIRELKEADVDLDSMVSENLREILFKKTIDDIFSSGTGEFDDEEVFEKIPSDLNINKEKARGVVHELARGRLSNSLVQAVSLLRQRNREGVVSSLNDLLACDKAVPSEPISWEVPEELADLYSIYLNSDPAPENLSRLQYLLGINDSTAAALSQMGDRLLNSNAEEENFKCVVDGELSEEDVASLLRLRVMLCIPQQTVEAAHSDICGSLFEKVVKEAIASGVDGYDAEIQKAVRKAAHGLRLTREVAMSIASKAVRKIFINYIKRARAAGNRTESAKELKKMIAFNTLVVTKLVEDIKGEPSEISAEEPVKEVEIIQDEDDEWESLETLKKIRPKEDLMEKLGKPGQTEINLKDDLPERDRTDLYKTYLLFCLTGEVTRVPFGAQITTKKDDSEYLLLNQLGGILGLSGNEIVEVHRGLAEQAFRQQAEVILADGQLTKARVEQLSNLQKQVGLPQEYAQKIIKTITTTKMAAAIETAVTQGRLNIKQIRELKEADVDLDSMVSENLREILFKKTIDDIFSSGTGEFDDEEVFEKIPSDLNINKEKARGVVHELARGRLSNSLVQAVSLLRQRNREGVVSSLNDLLACDKAVPSEPISWEVPEELADLYSIYLNSDPAPENLSRLQYLLGINDSTAAALSQMGDRLLNSNAEEENFVF</sequence>
<accession>A0A4D6MK28</accession>
<proteinExistence type="predicted"/>
<dbReference type="Proteomes" id="UP000501690">
    <property type="component" value="Linkage Group LG7"/>
</dbReference>
<protein>
    <submittedName>
        <fullName evidence="3">Protein TIC</fullName>
    </submittedName>
</protein>
<feature type="region of interest" description="Disordered" evidence="1">
    <location>
        <begin position="1"/>
        <end position="55"/>
    </location>
</feature>
<gene>
    <name evidence="3" type="ORF">DEO72_LG7g2332</name>
</gene>
<name>A0A4D6MK28_VIGUN</name>
<dbReference type="GO" id="GO:0061927">
    <property type="term" value="C:TOC-TIC supercomplex I"/>
    <property type="evidence" value="ECO:0007669"/>
    <property type="project" value="TreeGrafter"/>
</dbReference>
<evidence type="ECO:0000313" key="4">
    <source>
        <dbReference type="Proteomes" id="UP000501690"/>
    </source>
</evidence>
<dbReference type="InterPro" id="IPR031610">
    <property type="entry name" value="TIC110"/>
</dbReference>
<keyword evidence="2" id="KW-0472">Membrane</keyword>
<dbReference type="EMBL" id="CP039351">
    <property type="protein sequence ID" value="QCE01041.1"/>
    <property type="molecule type" value="Genomic_DNA"/>
</dbReference>
<feature type="transmembrane region" description="Helical" evidence="2">
    <location>
        <begin position="99"/>
        <end position="119"/>
    </location>
</feature>
<evidence type="ECO:0000313" key="3">
    <source>
        <dbReference type="EMBL" id="QCE01041.1"/>
    </source>
</evidence>
<dbReference type="PANTHER" id="PTHR34935">
    <property type="entry name" value="PROTEIN TIC110, CHLOROPLASTIC"/>
    <property type="match status" value="1"/>
</dbReference>
<feature type="transmembrane region" description="Helical" evidence="2">
    <location>
        <begin position="71"/>
        <end position="90"/>
    </location>
</feature>
<keyword evidence="4" id="KW-1185">Reference proteome</keyword>
<feature type="compositionally biased region" description="Polar residues" evidence="1">
    <location>
        <begin position="1"/>
        <end position="12"/>
    </location>
</feature>
<reference evidence="3 4" key="1">
    <citation type="submission" date="2019-04" db="EMBL/GenBank/DDBJ databases">
        <title>An improved genome assembly and genetic linkage map for asparagus bean, Vigna unguiculata ssp. sesquipedialis.</title>
        <authorList>
            <person name="Xia Q."/>
            <person name="Zhang R."/>
            <person name="Dong Y."/>
        </authorList>
    </citation>
    <scope>NUCLEOTIDE SEQUENCE [LARGE SCALE GENOMIC DNA]</scope>
    <source>
        <tissue evidence="3">Leaf</tissue>
    </source>
</reference>
<keyword evidence="2" id="KW-1133">Transmembrane helix</keyword>
<dbReference type="Pfam" id="PF16940">
    <property type="entry name" value="Tic110"/>
    <property type="match status" value="2"/>
</dbReference>
<dbReference type="GO" id="GO:0045037">
    <property type="term" value="P:protein import into chloroplast stroma"/>
    <property type="evidence" value="ECO:0007669"/>
    <property type="project" value="TreeGrafter"/>
</dbReference>
<dbReference type="PANTHER" id="PTHR34935:SF3">
    <property type="entry name" value="PROTEIN TIC110, CHLOROPLASTIC"/>
    <property type="match status" value="1"/>
</dbReference>
<organism evidence="3 4">
    <name type="scientific">Vigna unguiculata</name>
    <name type="common">Cowpea</name>
    <dbReference type="NCBI Taxonomy" id="3917"/>
    <lineage>
        <taxon>Eukaryota</taxon>
        <taxon>Viridiplantae</taxon>
        <taxon>Streptophyta</taxon>
        <taxon>Embryophyta</taxon>
        <taxon>Tracheophyta</taxon>
        <taxon>Spermatophyta</taxon>
        <taxon>Magnoliopsida</taxon>
        <taxon>eudicotyledons</taxon>
        <taxon>Gunneridae</taxon>
        <taxon>Pentapetalae</taxon>
        <taxon>rosids</taxon>
        <taxon>fabids</taxon>
        <taxon>Fabales</taxon>
        <taxon>Fabaceae</taxon>
        <taxon>Papilionoideae</taxon>
        <taxon>50 kb inversion clade</taxon>
        <taxon>NPAAA clade</taxon>
        <taxon>indigoferoid/millettioid clade</taxon>
        <taxon>Phaseoleae</taxon>
        <taxon>Vigna</taxon>
    </lineage>
</organism>
<evidence type="ECO:0000256" key="1">
    <source>
        <dbReference type="SAM" id="MobiDB-lite"/>
    </source>
</evidence>
<keyword evidence="2" id="KW-0812">Transmembrane</keyword>
<evidence type="ECO:0000256" key="2">
    <source>
        <dbReference type="SAM" id="Phobius"/>
    </source>
</evidence>